<reference evidence="2" key="1">
    <citation type="submission" date="2017-09" db="EMBL/GenBank/DDBJ databases">
        <title>Depth-based differentiation of microbial function through sediment-hosted aquifers and enrichment of novel symbionts in the deep terrestrial subsurface.</title>
        <authorList>
            <person name="Probst A.J."/>
            <person name="Ladd B."/>
            <person name="Jarett J.K."/>
            <person name="Geller-Mcgrath D.E."/>
            <person name="Sieber C.M.K."/>
            <person name="Emerson J.B."/>
            <person name="Anantharaman K."/>
            <person name="Thomas B.C."/>
            <person name="Malmstrom R."/>
            <person name="Stieglmeier M."/>
            <person name="Klingl A."/>
            <person name="Woyke T."/>
            <person name="Ryan C.M."/>
            <person name="Banfield J.F."/>
        </authorList>
    </citation>
    <scope>NUCLEOTIDE SEQUENCE [LARGE SCALE GENOMIC DNA]</scope>
</reference>
<dbReference type="PANTHER" id="PTHR43861">
    <property type="entry name" value="TRANS-ACONITATE 2-METHYLTRANSFERASE-RELATED"/>
    <property type="match status" value="1"/>
</dbReference>
<proteinExistence type="predicted"/>
<dbReference type="EMBL" id="PFPI01000059">
    <property type="protein sequence ID" value="PIZ92458.1"/>
    <property type="molecule type" value="Genomic_DNA"/>
</dbReference>
<dbReference type="Proteomes" id="UP000230078">
    <property type="component" value="Unassembled WGS sequence"/>
</dbReference>
<name>A0A2M7V227_9BACT</name>
<evidence type="ECO:0008006" key="3">
    <source>
        <dbReference type="Google" id="ProtNLM"/>
    </source>
</evidence>
<accession>A0A2M7V227</accession>
<protein>
    <recommendedName>
        <fullName evidence="3">Methyltransferase type 11 domain-containing protein</fullName>
    </recommendedName>
</protein>
<dbReference type="Pfam" id="PF13489">
    <property type="entry name" value="Methyltransf_23"/>
    <property type="match status" value="1"/>
</dbReference>
<dbReference type="CDD" id="cd02440">
    <property type="entry name" value="AdoMet_MTases"/>
    <property type="match status" value="1"/>
</dbReference>
<evidence type="ECO:0000313" key="2">
    <source>
        <dbReference type="Proteomes" id="UP000230078"/>
    </source>
</evidence>
<dbReference type="InterPro" id="IPR029063">
    <property type="entry name" value="SAM-dependent_MTases_sf"/>
</dbReference>
<sequence>MKKKYSFGGAKRFFIHCLRKPFISMRIYKHAPRIFLLFKFGVGKNKNTQSYWSGVHASEGHLGETQHSRFGNSVSSLLDRIDFTDRDVLDVGCARGTFLESIPEAKSRTGVDISHAAVAEVQKKGMMAWQVTLPYLYLKKQFDIVTCFETLEHVLKWQETIIQLVRHTRDNGYVIISVPFEDSIVIDEHVVYFDVSRIYKEMRKHLTVVEMRILGPWILVVGQKKKYVRGQVYDAYPELL</sequence>
<dbReference type="PANTHER" id="PTHR43861:SF6">
    <property type="entry name" value="METHYLTRANSFERASE TYPE 11"/>
    <property type="match status" value="1"/>
</dbReference>
<organism evidence="1 2">
    <name type="scientific">Candidatus Magasanikbacteria bacterium CG_4_10_14_0_2_um_filter_41_31</name>
    <dbReference type="NCBI Taxonomy" id="1974639"/>
    <lineage>
        <taxon>Bacteria</taxon>
        <taxon>Candidatus Magasanikiibacteriota</taxon>
    </lineage>
</organism>
<dbReference type="SUPFAM" id="SSF53335">
    <property type="entry name" value="S-adenosyl-L-methionine-dependent methyltransferases"/>
    <property type="match status" value="1"/>
</dbReference>
<dbReference type="Gene3D" id="3.40.50.150">
    <property type="entry name" value="Vaccinia Virus protein VP39"/>
    <property type="match status" value="1"/>
</dbReference>
<comment type="caution">
    <text evidence="1">The sequence shown here is derived from an EMBL/GenBank/DDBJ whole genome shotgun (WGS) entry which is preliminary data.</text>
</comment>
<evidence type="ECO:0000313" key="1">
    <source>
        <dbReference type="EMBL" id="PIZ92458.1"/>
    </source>
</evidence>
<gene>
    <name evidence="1" type="ORF">COX83_04215</name>
</gene>
<dbReference type="AlphaFoldDB" id="A0A2M7V227"/>